<evidence type="ECO:0000256" key="2">
    <source>
        <dbReference type="ARBA" id="ARBA00022679"/>
    </source>
</evidence>
<dbReference type="InterPro" id="IPR016181">
    <property type="entry name" value="Acyl_CoA_acyltransferase"/>
</dbReference>
<feature type="domain" description="N-acetyltransferase" evidence="4">
    <location>
        <begin position="13"/>
        <end position="171"/>
    </location>
</feature>
<dbReference type="SUPFAM" id="SSF55729">
    <property type="entry name" value="Acyl-CoA N-acyltransferases (Nat)"/>
    <property type="match status" value="1"/>
</dbReference>
<dbReference type="Gene3D" id="3.40.630.30">
    <property type="match status" value="1"/>
</dbReference>
<dbReference type="InterPro" id="IPR039135">
    <property type="entry name" value="NAT9-like"/>
</dbReference>
<dbReference type="PANTHER" id="PTHR13256">
    <property type="entry name" value="N-ACETYLTRANSFERASE 9"/>
    <property type="match status" value="1"/>
</dbReference>
<evidence type="ECO:0000256" key="1">
    <source>
        <dbReference type="ARBA" id="ARBA00009342"/>
    </source>
</evidence>
<protein>
    <recommendedName>
        <fullName evidence="4">N-acetyltransferase domain-containing protein</fullName>
    </recommendedName>
</protein>
<reference evidence="5" key="1">
    <citation type="submission" date="2021-01" db="EMBL/GenBank/DDBJ databases">
        <authorList>
            <person name="Corre E."/>
            <person name="Pelletier E."/>
            <person name="Niang G."/>
            <person name="Scheremetjew M."/>
            <person name="Finn R."/>
            <person name="Kale V."/>
            <person name="Holt S."/>
            <person name="Cochrane G."/>
            <person name="Meng A."/>
            <person name="Brown T."/>
            <person name="Cohen L."/>
        </authorList>
    </citation>
    <scope>NUCLEOTIDE SEQUENCE</scope>
    <source>
        <strain evidence="5">308</strain>
    </source>
</reference>
<organism evidence="5">
    <name type="scientific">Corethron hystrix</name>
    <dbReference type="NCBI Taxonomy" id="216773"/>
    <lineage>
        <taxon>Eukaryota</taxon>
        <taxon>Sar</taxon>
        <taxon>Stramenopiles</taxon>
        <taxon>Ochrophyta</taxon>
        <taxon>Bacillariophyta</taxon>
        <taxon>Coscinodiscophyceae</taxon>
        <taxon>Corethrophycidae</taxon>
        <taxon>Corethrales</taxon>
        <taxon>Corethraceae</taxon>
        <taxon>Corethron</taxon>
    </lineage>
</organism>
<accession>A0A7S1FLR0</accession>
<sequence length="229" mass="26227">MRENWHLRLVSSRVILVPYRRCHVATYNGWMQDPSLLEATASEPLSLEDEYSMQKSWRDDAFKCTFLIRARKNDGYDCNGRYGDLVGDVNLFLNATLPEEYLSGNKQDNATAEVSVMVAVPSARRRGVACEAVQIFLDWAANHLSIETFVVRIGKSNTASLALFEEKLGFRRVCECRVFKEVTSVLEYKTDKDWREAQVIKVGERGNLFLGFPAYIIEEDLPIERDDDI</sequence>
<gene>
    <name evidence="5" type="ORF">CHYS00102_LOCUS3305</name>
</gene>
<dbReference type="Pfam" id="PF13302">
    <property type="entry name" value="Acetyltransf_3"/>
    <property type="match status" value="1"/>
</dbReference>
<evidence type="ECO:0000313" key="5">
    <source>
        <dbReference type="EMBL" id="CAD8876127.1"/>
    </source>
</evidence>
<keyword evidence="3" id="KW-0012">Acyltransferase</keyword>
<evidence type="ECO:0000256" key="3">
    <source>
        <dbReference type="ARBA" id="ARBA00023315"/>
    </source>
</evidence>
<keyword evidence="2" id="KW-0808">Transferase</keyword>
<dbReference type="GO" id="GO:0008080">
    <property type="term" value="F:N-acetyltransferase activity"/>
    <property type="evidence" value="ECO:0007669"/>
    <property type="project" value="InterPro"/>
</dbReference>
<dbReference type="EMBL" id="HBFR01004815">
    <property type="protein sequence ID" value="CAD8876127.1"/>
    <property type="molecule type" value="Transcribed_RNA"/>
</dbReference>
<proteinExistence type="inferred from homology"/>
<dbReference type="AlphaFoldDB" id="A0A7S1FLR0"/>
<comment type="similarity">
    <text evidence="1">Belongs to the acetyltransferase family. GNAT subfamily.</text>
</comment>
<dbReference type="InterPro" id="IPR000182">
    <property type="entry name" value="GNAT_dom"/>
</dbReference>
<name>A0A7S1FLR0_9STRA</name>
<evidence type="ECO:0000259" key="4">
    <source>
        <dbReference type="Pfam" id="PF13302"/>
    </source>
</evidence>
<dbReference type="PANTHER" id="PTHR13256:SF16">
    <property type="entry name" value="ALPHA_BETA-TUBULIN-N-ACETYLTRANSFERASE 9"/>
    <property type="match status" value="1"/>
</dbReference>